<sequence length="240" mass="26936">MAGNGKSSVAILKEFPKRDHLVQKLVERMANILKEGVRGRGGASLALSGGKTPKDFFEALSQEELPWSSTLITLVDERWVEPTSKDSNERLVREFLLKNRAKSARFLGLKAPFERARDAEGYVSALIRDNVPFPFDGVVLGMGEDGHTASLFPGAARLKEAVDPEYPLHCIAIQPLDAPHERMTLALNIILNSREIFIHIQGERKREVLERAMAQGPMEEMPIRYVLHQDKVPVEIYWAP</sequence>
<evidence type="ECO:0000256" key="7">
    <source>
        <dbReference type="RuleBase" id="RU365095"/>
    </source>
</evidence>
<keyword evidence="7 9" id="KW-0378">Hydrolase</keyword>
<evidence type="ECO:0000256" key="4">
    <source>
        <dbReference type="ARBA" id="ARBA00010662"/>
    </source>
</evidence>
<gene>
    <name evidence="7 9" type="primary">pgl</name>
    <name evidence="9" type="ORF">ENJ63_04675</name>
</gene>
<evidence type="ECO:0000256" key="3">
    <source>
        <dbReference type="ARBA" id="ARBA00004961"/>
    </source>
</evidence>
<dbReference type="EC" id="3.1.1.31" evidence="5 7"/>
<protein>
    <recommendedName>
        <fullName evidence="6 7">6-phosphogluconolactonase</fullName>
        <shortName evidence="7">6PGL</shortName>
        <ecNumber evidence="5 7">3.1.1.31</ecNumber>
    </recommendedName>
</protein>
<dbReference type="AlphaFoldDB" id="A0A7V2WTI4"/>
<evidence type="ECO:0000256" key="2">
    <source>
        <dbReference type="ARBA" id="ARBA00002681"/>
    </source>
</evidence>
<dbReference type="SUPFAM" id="SSF100950">
    <property type="entry name" value="NagB/RpiA/CoA transferase-like"/>
    <property type="match status" value="1"/>
</dbReference>
<dbReference type="EMBL" id="DRND01000373">
    <property type="protein sequence ID" value="HFC47158.1"/>
    <property type="molecule type" value="Genomic_DNA"/>
</dbReference>
<organism evidence="9">
    <name type="scientific">Dissulfuribacter thermophilus</name>
    <dbReference type="NCBI Taxonomy" id="1156395"/>
    <lineage>
        <taxon>Bacteria</taxon>
        <taxon>Pseudomonadati</taxon>
        <taxon>Thermodesulfobacteriota</taxon>
        <taxon>Dissulfuribacteria</taxon>
        <taxon>Dissulfuribacterales</taxon>
        <taxon>Dissulfuribacteraceae</taxon>
        <taxon>Dissulfuribacter</taxon>
    </lineage>
</organism>
<evidence type="ECO:0000256" key="1">
    <source>
        <dbReference type="ARBA" id="ARBA00000832"/>
    </source>
</evidence>
<dbReference type="GO" id="GO:0005975">
    <property type="term" value="P:carbohydrate metabolic process"/>
    <property type="evidence" value="ECO:0007669"/>
    <property type="project" value="UniProtKB-UniRule"/>
</dbReference>
<dbReference type="InterPro" id="IPR005900">
    <property type="entry name" value="6-phosphogluconolactonase_DevB"/>
</dbReference>
<dbReference type="PANTHER" id="PTHR11054">
    <property type="entry name" value="6-PHOSPHOGLUCONOLACTONASE"/>
    <property type="match status" value="1"/>
</dbReference>
<dbReference type="GO" id="GO:0017057">
    <property type="term" value="F:6-phosphogluconolactonase activity"/>
    <property type="evidence" value="ECO:0007669"/>
    <property type="project" value="UniProtKB-UniRule"/>
</dbReference>
<evidence type="ECO:0000313" key="9">
    <source>
        <dbReference type="EMBL" id="HFC47158.1"/>
    </source>
</evidence>
<dbReference type="InterPro" id="IPR039104">
    <property type="entry name" value="6PGL"/>
</dbReference>
<comment type="catalytic activity">
    <reaction evidence="1 7">
        <text>6-phospho-D-glucono-1,5-lactone + H2O = 6-phospho-D-gluconate + H(+)</text>
        <dbReference type="Rhea" id="RHEA:12556"/>
        <dbReference type="ChEBI" id="CHEBI:15377"/>
        <dbReference type="ChEBI" id="CHEBI:15378"/>
        <dbReference type="ChEBI" id="CHEBI:57955"/>
        <dbReference type="ChEBI" id="CHEBI:58759"/>
        <dbReference type="EC" id="3.1.1.31"/>
    </reaction>
</comment>
<accession>A0A7V2WTI4</accession>
<evidence type="ECO:0000256" key="5">
    <source>
        <dbReference type="ARBA" id="ARBA00013198"/>
    </source>
</evidence>
<reference evidence="9" key="1">
    <citation type="journal article" date="2020" name="mSystems">
        <title>Genome- and Community-Level Interaction Insights into Carbon Utilization and Element Cycling Functions of Hydrothermarchaeota in Hydrothermal Sediment.</title>
        <authorList>
            <person name="Zhou Z."/>
            <person name="Liu Y."/>
            <person name="Xu W."/>
            <person name="Pan J."/>
            <person name="Luo Z.H."/>
            <person name="Li M."/>
        </authorList>
    </citation>
    <scope>NUCLEOTIDE SEQUENCE [LARGE SCALE GENOMIC DNA]</scope>
    <source>
        <strain evidence="9">HyVt-503</strain>
    </source>
</reference>
<dbReference type="CDD" id="cd01400">
    <property type="entry name" value="6PGL"/>
    <property type="match status" value="1"/>
</dbReference>
<comment type="pathway">
    <text evidence="3 7">Carbohydrate degradation; pentose phosphate pathway; D-ribulose 5-phosphate from D-glucose 6-phosphate (oxidative stage): step 2/3.</text>
</comment>
<dbReference type="Gene3D" id="3.40.50.1360">
    <property type="match status" value="1"/>
</dbReference>
<dbReference type="UniPathway" id="UPA00115">
    <property type="reaction ID" value="UER00409"/>
</dbReference>
<name>A0A7V2WTI4_9BACT</name>
<evidence type="ECO:0000259" key="8">
    <source>
        <dbReference type="Pfam" id="PF01182"/>
    </source>
</evidence>
<dbReference type="Pfam" id="PF01182">
    <property type="entry name" value="Glucosamine_iso"/>
    <property type="match status" value="1"/>
</dbReference>
<comment type="caution">
    <text evidence="9">The sequence shown here is derived from an EMBL/GenBank/DDBJ whole genome shotgun (WGS) entry which is preliminary data.</text>
</comment>
<proteinExistence type="inferred from homology"/>
<dbReference type="InterPro" id="IPR006148">
    <property type="entry name" value="Glc/Gal-6P_isomerase"/>
</dbReference>
<comment type="similarity">
    <text evidence="4 7">Belongs to the glucosamine/galactosamine-6-phosphate isomerase family. 6-phosphogluconolactonase subfamily.</text>
</comment>
<evidence type="ECO:0000256" key="6">
    <source>
        <dbReference type="ARBA" id="ARBA00020337"/>
    </source>
</evidence>
<feature type="domain" description="Glucosamine/galactosamine-6-phosphate isomerase" evidence="8">
    <location>
        <begin position="17"/>
        <end position="230"/>
    </location>
</feature>
<comment type="function">
    <text evidence="2 7">Hydrolysis of 6-phosphogluconolactone to 6-phosphogluconate.</text>
</comment>
<dbReference type="Proteomes" id="UP000885797">
    <property type="component" value="Unassembled WGS sequence"/>
</dbReference>
<dbReference type="PANTHER" id="PTHR11054:SF0">
    <property type="entry name" value="6-PHOSPHOGLUCONOLACTONASE"/>
    <property type="match status" value="1"/>
</dbReference>
<dbReference type="GO" id="GO:0006098">
    <property type="term" value="P:pentose-phosphate shunt"/>
    <property type="evidence" value="ECO:0007669"/>
    <property type="project" value="UniProtKB-UniPathway"/>
</dbReference>
<dbReference type="NCBIfam" id="TIGR01198">
    <property type="entry name" value="pgl"/>
    <property type="match status" value="1"/>
</dbReference>
<dbReference type="InterPro" id="IPR037171">
    <property type="entry name" value="NagB/RpiA_transferase-like"/>
</dbReference>